<evidence type="ECO:0008006" key="2">
    <source>
        <dbReference type="Google" id="ProtNLM"/>
    </source>
</evidence>
<dbReference type="GO" id="GO:0003677">
    <property type="term" value="F:DNA binding"/>
    <property type="evidence" value="ECO:0007669"/>
    <property type="project" value="InterPro"/>
</dbReference>
<sequence length="120" mass="13412">MDIYVGSPGLVSENLQFVLKQEGISENGLASRIDGVGQKTIWNMIHRSGPQGPTVSTLELIAESLDLELWELLHPMLPQIWRYRIDLRRVMQDYLSTDTAGKLNISQLAAEANKHPDSSP</sequence>
<dbReference type="EMBL" id="UINC01165152">
    <property type="protein sequence ID" value="SVD66388.1"/>
    <property type="molecule type" value="Genomic_DNA"/>
</dbReference>
<protein>
    <recommendedName>
        <fullName evidence="2">HTH cro/C1-type domain-containing protein</fullName>
    </recommendedName>
</protein>
<evidence type="ECO:0000313" key="1">
    <source>
        <dbReference type="EMBL" id="SVD66388.1"/>
    </source>
</evidence>
<organism evidence="1">
    <name type="scientific">marine metagenome</name>
    <dbReference type="NCBI Taxonomy" id="408172"/>
    <lineage>
        <taxon>unclassified sequences</taxon>
        <taxon>metagenomes</taxon>
        <taxon>ecological metagenomes</taxon>
    </lineage>
</organism>
<dbReference type="AlphaFoldDB" id="A0A382X7R6"/>
<gene>
    <name evidence="1" type="ORF">METZ01_LOCUS419242</name>
</gene>
<reference evidence="1" key="1">
    <citation type="submission" date="2018-05" db="EMBL/GenBank/DDBJ databases">
        <authorList>
            <person name="Lanie J.A."/>
            <person name="Ng W.-L."/>
            <person name="Kazmierczak K.M."/>
            <person name="Andrzejewski T.M."/>
            <person name="Davidsen T.M."/>
            <person name="Wayne K.J."/>
            <person name="Tettelin H."/>
            <person name="Glass J.I."/>
            <person name="Rusch D."/>
            <person name="Podicherti R."/>
            <person name="Tsui H.-C.T."/>
            <person name="Winkler M.E."/>
        </authorList>
    </citation>
    <scope>NUCLEOTIDE SEQUENCE</scope>
</reference>
<proteinExistence type="predicted"/>
<dbReference type="InterPro" id="IPR010982">
    <property type="entry name" value="Lambda_DNA-bd_dom_sf"/>
</dbReference>
<dbReference type="Gene3D" id="1.10.260.40">
    <property type="entry name" value="lambda repressor-like DNA-binding domains"/>
    <property type="match status" value="1"/>
</dbReference>
<accession>A0A382X7R6</accession>
<name>A0A382X7R6_9ZZZZ</name>